<dbReference type="AlphaFoldDB" id="A0A8G0L1A5"/>
<accession>A0A8G0L1A5</accession>
<evidence type="ECO:0000313" key="1">
    <source>
        <dbReference type="EMBL" id="QYS93922.1"/>
    </source>
</evidence>
<evidence type="ECO:0000313" key="2">
    <source>
        <dbReference type="Proteomes" id="UP000826661"/>
    </source>
</evidence>
<organism evidence="1 2">
    <name type="scientific">Trichoderma simmonsii</name>
    <dbReference type="NCBI Taxonomy" id="1491479"/>
    <lineage>
        <taxon>Eukaryota</taxon>
        <taxon>Fungi</taxon>
        <taxon>Dikarya</taxon>
        <taxon>Ascomycota</taxon>
        <taxon>Pezizomycotina</taxon>
        <taxon>Sordariomycetes</taxon>
        <taxon>Hypocreomycetidae</taxon>
        <taxon>Hypocreales</taxon>
        <taxon>Hypocreaceae</taxon>
        <taxon>Trichoderma</taxon>
    </lineage>
</organism>
<gene>
    <name evidence="1" type="ORF">H0G86_001287</name>
</gene>
<protein>
    <submittedName>
        <fullName evidence="1">Uncharacterized protein</fullName>
    </submittedName>
</protein>
<sequence length="105" mass="11676">MGHDMIAMAWTMTSFSPLRLGTVWHELNPVQYPSTGHAERHFLLSCGLRLLPSSMGRSTATVTSKPACSILNGFPLLRWAELRPLPMSCSYGWSITDNKLAERAL</sequence>
<dbReference type="EMBL" id="CP075864">
    <property type="protein sequence ID" value="QYS93922.1"/>
    <property type="molecule type" value="Genomic_DNA"/>
</dbReference>
<proteinExistence type="predicted"/>
<name>A0A8G0L1A5_9HYPO</name>
<dbReference type="Proteomes" id="UP000826661">
    <property type="component" value="Chromosome I"/>
</dbReference>
<reference evidence="1 2" key="1">
    <citation type="journal article" date="2021" name="BMC Genomics">
        <title>Telomere-to-telomere genome assembly of asparaginase-producing Trichoderma simmonsii.</title>
        <authorList>
            <person name="Chung D."/>
            <person name="Kwon Y.M."/>
            <person name="Yang Y."/>
        </authorList>
    </citation>
    <scope>NUCLEOTIDE SEQUENCE [LARGE SCALE GENOMIC DNA]</scope>
    <source>
        <strain evidence="1 2">GH-Sj1</strain>
    </source>
</reference>
<keyword evidence="2" id="KW-1185">Reference proteome</keyword>